<organism evidence="3 4">
    <name type="scientific">Botryosphaeria dothidea</name>
    <dbReference type="NCBI Taxonomy" id="55169"/>
    <lineage>
        <taxon>Eukaryota</taxon>
        <taxon>Fungi</taxon>
        <taxon>Dikarya</taxon>
        <taxon>Ascomycota</taxon>
        <taxon>Pezizomycotina</taxon>
        <taxon>Dothideomycetes</taxon>
        <taxon>Dothideomycetes incertae sedis</taxon>
        <taxon>Botryosphaeriales</taxon>
        <taxon>Botryosphaeriaceae</taxon>
        <taxon>Botryosphaeria</taxon>
    </lineage>
</organism>
<accession>A0A8H4IMG7</accession>
<dbReference type="AlphaFoldDB" id="A0A8H4IMG7"/>
<feature type="compositionally biased region" description="Pro residues" evidence="1">
    <location>
        <begin position="1"/>
        <end position="10"/>
    </location>
</feature>
<sequence>MRSPPPVPPKDLPKIPITTKGPPKRDDPRNWEKIPGATNTSSSKDLTQHMSYAELTRDHILPEVVFGLDKNATYSSQKIPCAAEKSSNRTLSQTYPEVSYSEFTPNGSLPQTHELENYPQVYNENAPEALNRDRSSPYAPESTDQIKPTRKICGLRRLWFWVLLASITLIAVVVAIIGGVLGSRAGKTKSKTTILPTAALAAINYTEGNGVQHYRVYFQAKSNALYQC</sequence>
<proteinExistence type="predicted"/>
<evidence type="ECO:0000313" key="4">
    <source>
        <dbReference type="Proteomes" id="UP000572817"/>
    </source>
</evidence>
<evidence type="ECO:0000256" key="1">
    <source>
        <dbReference type="SAM" id="MobiDB-lite"/>
    </source>
</evidence>
<protein>
    <submittedName>
        <fullName evidence="3">Fungal fucose-specific lectin</fullName>
    </submittedName>
</protein>
<feature type="region of interest" description="Disordered" evidence="1">
    <location>
        <begin position="1"/>
        <end position="46"/>
    </location>
</feature>
<comment type="caution">
    <text evidence="3">The sequence shown here is derived from an EMBL/GenBank/DDBJ whole genome shotgun (WGS) entry which is preliminary data.</text>
</comment>
<gene>
    <name evidence="3" type="ORF">GTA08_BOTSDO08560</name>
</gene>
<dbReference type="Proteomes" id="UP000572817">
    <property type="component" value="Unassembled WGS sequence"/>
</dbReference>
<keyword evidence="2" id="KW-0472">Membrane</keyword>
<keyword evidence="2" id="KW-1133">Transmembrane helix</keyword>
<name>A0A8H4IMG7_9PEZI</name>
<feature type="compositionally biased region" description="Basic and acidic residues" evidence="1">
    <location>
        <begin position="23"/>
        <end position="32"/>
    </location>
</feature>
<keyword evidence="4" id="KW-1185">Reference proteome</keyword>
<dbReference type="GO" id="GO:0030246">
    <property type="term" value="F:carbohydrate binding"/>
    <property type="evidence" value="ECO:0007669"/>
    <property type="project" value="UniProtKB-KW"/>
</dbReference>
<keyword evidence="2" id="KW-0812">Transmembrane</keyword>
<evidence type="ECO:0000313" key="3">
    <source>
        <dbReference type="EMBL" id="KAF4303052.1"/>
    </source>
</evidence>
<feature type="transmembrane region" description="Helical" evidence="2">
    <location>
        <begin position="158"/>
        <end position="181"/>
    </location>
</feature>
<evidence type="ECO:0000256" key="2">
    <source>
        <dbReference type="SAM" id="Phobius"/>
    </source>
</evidence>
<feature type="compositionally biased region" description="Polar residues" evidence="1">
    <location>
        <begin position="37"/>
        <end position="46"/>
    </location>
</feature>
<dbReference type="EMBL" id="WWBZ02000062">
    <property type="protein sequence ID" value="KAF4303052.1"/>
    <property type="molecule type" value="Genomic_DNA"/>
</dbReference>
<reference evidence="3" key="1">
    <citation type="submission" date="2020-04" db="EMBL/GenBank/DDBJ databases">
        <title>Genome Assembly and Annotation of Botryosphaeria dothidea sdau 11-99, a Latent Pathogen of Apple Fruit Ring Rot in China.</title>
        <authorList>
            <person name="Yu C."/>
            <person name="Diao Y."/>
            <person name="Lu Q."/>
            <person name="Zhao J."/>
            <person name="Cui S."/>
            <person name="Peng C."/>
            <person name="He B."/>
            <person name="Liu H."/>
        </authorList>
    </citation>
    <scope>NUCLEOTIDE SEQUENCE [LARGE SCALE GENOMIC DNA]</scope>
    <source>
        <strain evidence="3">Sdau11-99</strain>
    </source>
</reference>